<name>A0A557P2B6_9VIBR</name>
<dbReference type="PANTHER" id="PTHR10099">
    <property type="entry name" value="PHOSPHORIBOSYLFORMYLGLYCINAMIDINE SYNTHASE"/>
    <property type="match status" value="1"/>
</dbReference>
<evidence type="ECO:0000313" key="1">
    <source>
        <dbReference type="EMBL" id="TVO34801.1"/>
    </source>
</evidence>
<organism evidence="1 2">
    <name type="scientific">Vibrio algivorus</name>
    <dbReference type="NCBI Taxonomy" id="1667024"/>
    <lineage>
        <taxon>Bacteria</taxon>
        <taxon>Pseudomonadati</taxon>
        <taxon>Pseudomonadota</taxon>
        <taxon>Gammaproteobacteria</taxon>
        <taxon>Vibrionales</taxon>
        <taxon>Vibrionaceae</taxon>
        <taxon>Vibrio</taxon>
    </lineage>
</organism>
<dbReference type="Gene3D" id="3.40.50.880">
    <property type="match status" value="1"/>
</dbReference>
<dbReference type="PANTHER" id="PTHR10099:SF1">
    <property type="entry name" value="PHOSPHORIBOSYLFORMYLGLYCINAMIDINE SYNTHASE"/>
    <property type="match status" value="1"/>
</dbReference>
<evidence type="ECO:0008006" key="3">
    <source>
        <dbReference type="Google" id="ProtNLM"/>
    </source>
</evidence>
<dbReference type="Pfam" id="PF13507">
    <property type="entry name" value="GATase_5"/>
    <property type="match status" value="1"/>
</dbReference>
<dbReference type="SUPFAM" id="SSF52317">
    <property type="entry name" value="Class I glutamine amidotransferase-like"/>
    <property type="match status" value="1"/>
</dbReference>
<comment type="caution">
    <text evidence="1">The sequence shown here is derived from an EMBL/GenBank/DDBJ whole genome shotgun (WGS) entry which is preliminary data.</text>
</comment>
<dbReference type="AlphaFoldDB" id="A0A557P2B6"/>
<dbReference type="GO" id="GO:0006164">
    <property type="term" value="P:purine nucleotide biosynthetic process"/>
    <property type="evidence" value="ECO:0007669"/>
    <property type="project" value="TreeGrafter"/>
</dbReference>
<dbReference type="GO" id="GO:0004642">
    <property type="term" value="F:phosphoribosylformylglycinamidine synthase activity"/>
    <property type="evidence" value="ECO:0007669"/>
    <property type="project" value="TreeGrafter"/>
</dbReference>
<dbReference type="RefSeq" id="WP_186294815.1">
    <property type="nucleotide sequence ID" value="NZ_VMKJ01000028.1"/>
</dbReference>
<accession>A0A557P2B6</accession>
<sequence>PNNPNGSPNAITGLTTTDGRVSIMMPHPERVFRSVANSWHPEDWNEDSPWMRMFRNARKHIG</sequence>
<gene>
    <name evidence="1" type="ORF">FOF44_12745</name>
</gene>
<proteinExistence type="predicted"/>
<dbReference type="Proteomes" id="UP000319828">
    <property type="component" value="Unassembled WGS sequence"/>
</dbReference>
<feature type="non-terminal residue" evidence="1">
    <location>
        <position position="1"/>
    </location>
</feature>
<dbReference type="EMBL" id="VMKJ01000028">
    <property type="protein sequence ID" value="TVO34801.1"/>
    <property type="molecule type" value="Genomic_DNA"/>
</dbReference>
<evidence type="ECO:0000313" key="2">
    <source>
        <dbReference type="Proteomes" id="UP000319828"/>
    </source>
</evidence>
<dbReference type="GO" id="GO:0005737">
    <property type="term" value="C:cytoplasm"/>
    <property type="evidence" value="ECO:0007669"/>
    <property type="project" value="TreeGrafter"/>
</dbReference>
<protein>
    <recommendedName>
        <fullName evidence="3">Phosphoribosylformylglycinamidine synthase</fullName>
    </recommendedName>
</protein>
<dbReference type="InterPro" id="IPR029062">
    <property type="entry name" value="Class_I_gatase-like"/>
</dbReference>
<reference evidence="1 2" key="1">
    <citation type="submission" date="2019-07" db="EMBL/GenBank/DDBJ databases">
        <title>The draft genome sequence of Vibrio algivorus M1486.</title>
        <authorList>
            <person name="Meng X."/>
        </authorList>
    </citation>
    <scope>NUCLEOTIDE SEQUENCE [LARGE SCALE GENOMIC DNA]</scope>
    <source>
        <strain evidence="1 2">M1486</strain>
    </source>
</reference>